<proteinExistence type="predicted"/>
<protein>
    <recommendedName>
        <fullName evidence="3">ApeA N-terminal domain-containing protein</fullName>
    </recommendedName>
</protein>
<evidence type="ECO:0008006" key="3">
    <source>
        <dbReference type="Google" id="ProtNLM"/>
    </source>
</evidence>
<sequence length="508" mass="58723">MQEANSWLEKLLHIREGTPYQSNLIVPKELRTQASTPESSKIEPPRTGDMSASDDLKISGITIFQLGNGVLTFEFFVNNSILGMEEAEAFAGSSKSKTVESKVRLQISNLDFSYPVRLNNLPSPSFHFNEDENVSSSCSPLEGSIITTSFGRSNEPLDSVAIWFYDLSEKWWGDKNYRYYQAILQNDEIILSEDSKKVTIPCSKLGYQQLGSFDFKVDGWSVSLREIPHEIRGDSDVTHFCEITRQENIVTGEVFREFIKGNLITFLSFLFGQNIFLKRIEGRRKCNVVWVEIFEKEEISPRTLKNNWFLKYAIHDSSFDIEQQFQNFCRLPSDVKKQWQKVIHHYFVSEEIAGTLHEYTAAASVSFSALEGLTRSIINTYPDRDQWLKKDLRLKQGKGILDAIKMVAEEEFGKHSKVFRMASQQIREVRNATVHLDLVSDEDPRNAFYRWNASQALIEFLMLKKLGMKEIPNRTIFPTFRIYGEDMFADQRKEELRFDQGEPEEEHP</sequence>
<evidence type="ECO:0000313" key="2">
    <source>
        <dbReference type="EMBL" id="MYG39134.1"/>
    </source>
</evidence>
<gene>
    <name evidence="2" type="ORF">F4162_09345</name>
</gene>
<dbReference type="EMBL" id="VYDO01000291">
    <property type="protein sequence ID" value="MYG39134.1"/>
    <property type="molecule type" value="Genomic_DNA"/>
</dbReference>
<dbReference type="AlphaFoldDB" id="A0A6B1FCZ1"/>
<reference evidence="2" key="1">
    <citation type="submission" date="2019-09" db="EMBL/GenBank/DDBJ databases">
        <title>Characterisation of the sponge microbiome using genome-centric metagenomics.</title>
        <authorList>
            <person name="Engelberts J.P."/>
            <person name="Robbins S.J."/>
            <person name="De Goeij J.M."/>
            <person name="Aranda M."/>
            <person name="Bell S.C."/>
            <person name="Webster N.S."/>
        </authorList>
    </citation>
    <scope>NUCLEOTIDE SEQUENCE</scope>
    <source>
        <strain evidence="2">SB0676_bin_10</strain>
    </source>
</reference>
<feature type="region of interest" description="Disordered" evidence="1">
    <location>
        <begin position="27"/>
        <end position="51"/>
    </location>
</feature>
<name>A0A6B1FCZ1_9SYNE</name>
<accession>A0A6B1FCZ1</accession>
<organism evidence="2">
    <name type="scientific">Synechococcus sp. SB0676_bin_10</name>
    <dbReference type="NCBI Taxonomy" id="2604869"/>
    <lineage>
        <taxon>Bacteria</taxon>
        <taxon>Bacillati</taxon>
        <taxon>Cyanobacteriota</taxon>
        <taxon>Cyanophyceae</taxon>
        <taxon>Synechococcales</taxon>
        <taxon>Synechococcaceae</taxon>
        <taxon>Synechococcus</taxon>
    </lineage>
</organism>
<comment type="caution">
    <text evidence="2">The sequence shown here is derived from an EMBL/GenBank/DDBJ whole genome shotgun (WGS) entry which is preliminary data.</text>
</comment>
<evidence type="ECO:0000256" key="1">
    <source>
        <dbReference type="SAM" id="MobiDB-lite"/>
    </source>
</evidence>